<sequence>MNKDEVDQPQSAAVVEKDEKETDTTEQTNGSADHDQKPEAEAESESEEIANDPNEITSADRPSATMLSSSNPQTLISFVDSNKLQQSDFNESVYQGRALPVPAGDVLEIPIIIRGPSNSVVEYTVESSSLDISFGIVVLNGESNVDGDDADKSEDMTIFERKRVDAHLSPITGQFLIRTVPCTVLFTFDNTYSFVRSKEVTYRITITPPSMDEALASRRRRAKASLEAVQEDAKSAESRLISVISQRQELEAEIEKLQKLVMDKSKSKLVAEKEEGWLKKRLEMREVQEEMLNVRLENGWEDEGKQYSDANFTKSEAMKKCEDIAIKYVARSRKKLAKDQ</sequence>
<accession>A0A7S2JY73</accession>
<evidence type="ECO:0000256" key="1">
    <source>
        <dbReference type="SAM" id="Coils"/>
    </source>
</evidence>
<dbReference type="PROSITE" id="PS50866">
    <property type="entry name" value="GOLD"/>
    <property type="match status" value="1"/>
</dbReference>
<keyword evidence="1" id="KW-0175">Coiled coil</keyword>
<organism evidence="4">
    <name type="scientific">Leptocylindrus danicus</name>
    <dbReference type="NCBI Taxonomy" id="163516"/>
    <lineage>
        <taxon>Eukaryota</taxon>
        <taxon>Sar</taxon>
        <taxon>Stramenopiles</taxon>
        <taxon>Ochrophyta</taxon>
        <taxon>Bacillariophyta</taxon>
        <taxon>Coscinodiscophyceae</taxon>
        <taxon>Chaetocerotophycidae</taxon>
        <taxon>Leptocylindrales</taxon>
        <taxon>Leptocylindraceae</taxon>
        <taxon>Leptocylindrus</taxon>
    </lineage>
</organism>
<reference evidence="4" key="1">
    <citation type="submission" date="2021-01" db="EMBL/GenBank/DDBJ databases">
        <authorList>
            <person name="Corre E."/>
            <person name="Pelletier E."/>
            <person name="Niang G."/>
            <person name="Scheremetjew M."/>
            <person name="Finn R."/>
            <person name="Kale V."/>
            <person name="Holt S."/>
            <person name="Cochrane G."/>
            <person name="Meng A."/>
            <person name="Brown T."/>
            <person name="Cohen L."/>
        </authorList>
    </citation>
    <scope>NUCLEOTIDE SEQUENCE</scope>
    <source>
        <strain evidence="4">B650</strain>
    </source>
</reference>
<evidence type="ECO:0000259" key="3">
    <source>
        <dbReference type="PROSITE" id="PS50866"/>
    </source>
</evidence>
<dbReference type="PANTHER" id="PTHR23324">
    <property type="entry name" value="SEC14 RELATED PROTEIN"/>
    <property type="match status" value="1"/>
</dbReference>
<dbReference type="PANTHER" id="PTHR23324:SF83">
    <property type="entry name" value="SEC14-LIKE PROTEIN 2"/>
    <property type="match status" value="1"/>
</dbReference>
<feature type="compositionally biased region" description="Acidic residues" evidence="2">
    <location>
        <begin position="41"/>
        <end position="50"/>
    </location>
</feature>
<dbReference type="InterPro" id="IPR009038">
    <property type="entry name" value="GOLD_dom"/>
</dbReference>
<dbReference type="SUPFAM" id="SSF101576">
    <property type="entry name" value="Supernatant protein factor (SPF), C-terminal domain"/>
    <property type="match status" value="1"/>
</dbReference>
<name>A0A7S2JY73_9STRA</name>
<evidence type="ECO:0000313" key="4">
    <source>
        <dbReference type="EMBL" id="CAD9560926.1"/>
    </source>
</evidence>
<dbReference type="EMBL" id="HBGY01004636">
    <property type="protein sequence ID" value="CAD9560926.1"/>
    <property type="molecule type" value="Transcribed_RNA"/>
</dbReference>
<gene>
    <name evidence="4" type="ORF">LDAN0321_LOCUS2788</name>
</gene>
<dbReference type="InterPro" id="IPR036598">
    <property type="entry name" value="GOLD_dom_sf"/>
</dbReference>
<feature type="coiled-coil region" evidence="1">
    <location>
        <begin position="219"/>
        <end position="267"/>
    </location>
</feature>
<feature type="region of interest" description="Disordered" evidence="2">
    <location>
        <begin position="1"/>
        <end position="69"/>
    </location>
</feature>
<evidence type="ECO:0000256" key="2">
    <source>
        <dbReference type="SAM" id="MobiDB-lite"/>
    </source>
</evidence>
<protein>
    <recommendedName>
        <fullName evidence="3">GOLD domain-containing protein</fullName>
    </recommendedName>
</protein>
<dbReference type="Gene3D" id="2.60.120.680">
    <property type="entry name" value="GOLD domain"/>
    <property type="match status" value="1"/>
</dbReference>
<dbReference type="AlphaFoldDB" id="A0A7S2JY73"/>
<dbReference type="InterPro" id="IPR051064">
    <property type="entry name" value="SEC14/CRAL-TRIO_domain"/>
</dbReference>
<proteinExistence type="predicted"/>
<feature type="domain" description="GOLD" evidence="3">
    <location>
        <begin position="86"/>
        <end position="206"/>
    </location>
</feature>
<dbReference type="GO" id="GO:0005737">
    <property type="term" value="C:cytoplasm"/>
    <property type="evidence" value="ECO:0007669"/>
    <property type="project" value="TreeGrafter"/>
</dbReference>